<dbReference type="Proteomes" id="UP001174909">
    <property type="component" value="Unassembled WGS sequence"/>
</dbReference>
<comment type="caution">
    <text evidence="3">The sequence shown here is derived from an EMBL/GenBank/DDBJ whole genome shotgun (WGS) entry which is preliminary data.</text>
</comment>
<dbReference type="PANTHER" id="PTHR22677">
    <property type="entry name" value="ANKYRIN REPEAT DOMAIN-CONTAINING PROTEIN 60"/>
    <property type="match status" value="1"/>
</dbReference>
<dbReference type="AlphaFoldDB" id="A0AA35X6C6"/>
<organism evidence="3 4">
    <name type="scientific">Geodia barretti</name>
    <name type="common">Barrett's horny sponge</name>
    <dbReference type="NCBI Taxonomy" id="519541"/>
    <lineage>
        <taxon>Eukaryota</taxon>
        <taxon>Metazoa</taxon>
        <taxon>Porifera</taxon>
        <taxon>Demospongiae</taxon>
        <taxon>Heteroscleromorpha</taxon>
        <taxon>Tetractinellida</taxon>
        <taxon>Astrophorina</taxon>
        <taxon>Geodiidae</taxon>
        <taxon>Geodia</taxon>
    </lineage>
</organism>
<dbReference type="InterPro" id="IPR002110">
    <property type="entry name" value="Ankyrin_rpt"/>
</dbReference>
<dbReference type="PROSITE" id="PS50297">
    <property type="entry name" value="ANK_REP_REGION"/>
    <property type="match status" value="1"/>
</dbReference>
<dbReference type="PANTHER" id="PTHR22677:SF4">
    <property type="entry name" value="USHER SYNDROME TYPE-1G PROTEIN-LIKE PROTEIN"/>
    <property type="match status" value="1"/>
</dbReference>
<dbReference type="Pfam" id="PF12796">
    <property type="entry name" value="Ank_2"/>
    <property type="match status" value="1"/>
</dbReference>
<evidence type="ECO:0000256" key="1">
    <source>
        <dbReference type="PROSITE-ProRule" id="PRU00023"/>
    </source>
</evidence>
<dbReference type="SUPFAM" id="SSF48403">
    <property type="entry name" value="Ankyrin repeat"/>
    <property type="match status" value="1"/>
</dbReference>
<dbReference type="PROSITE" id="PS50088">
    <property type="entry name" value="ANK_REPEAT"/>
    <property type="match status" value="1"/>
</dbReference>
<dbReference type="Gene3D" id="1.25.40.20">
    <property type="entry name" value="Ankyrin repeat-containing domain"/>
    <property type="match status" value="1"/>
</dbReference>
<feature type="region of interest" description="Disordered" evidence="2">
    <location>
        <begin position="194"/>
        <end position="247"/>
    </location>
</feature>
<dbReference type="EMBL" id="CASHTH010003176">
    <property type="protein sequence ID" value="CAI8041246.1"/>
    <property type="molecule type" value="Genomic_DNA"/>
</dbReference>
<keyword evidence="1" id="KW-0040">ANK repeat</keyword>
<sequence length="272" mass="29615">SSLFLSLPLCFSLSSLFQSLLSVSLSPLCFSLSSLFLSLPLCFDLSSLFRSLEGHQNGHSKSPKNQVVTQSTRQERPDSAPPGGEGGPPLGCGGILLCDIGGVDDRDNDGNTCLHIASEMNWGEVVISLLERGANETLENKEHMTPLAVAEVKGHMEVADILQRKPGTVQRNRKQTLYFTDKGNSRPMSAHFMDGDIDMSTSPMTKSHKRLKKKSSSTDDEVRRSWSNLSASPAPDTAMKSPSSRSPSALLKWFHLTSPISQNGNELVNDNK</sequence>
<accession>A0AA35X6C6</accession>
<keyword evidence="4" id="KW-1185">Reference proteome</keyword>
<gene>
    <name evidence="3" type="ORF">GBAR_LOCUS22937</name>
</gene>
<dbReference type="InterPro" id="IPR039323">
    <property type="entry name" value="ANKRD_45/46/60"/>
</dbReference>
<feature type="compositionally biased region" description="Polar residues" evidence="2">
    <location>
        <begin position="57"/>
        <end position="72"/>
    </location>
</feature>
<dbReference type="InterPro" id="IPR036770">
    <property type="entry name" value="Ankyrin_rpt-contain_sf"/>
</dbReference>
<evidence type="ECO:0000256" key="2">
    <source>
        <dbReference type="SAM" id="MobiDB-lite"/>
    </source>
</evidence>
<name>A0AA35X6C6_GEOBA</name>
<protein>
    <submittedName>
        <fullName evidence="3">Uncharacterized protein</fullName>
    </submittedName>
</protein>
<evidence type="ECO:0000313" key="3">
    <source>
        <dbReference type="EMBL" id="CAI8041246.1"/>
    </source>
</evidence>
<proteinExistence type="predicted"/>
<feature type="repeat" description="ANK" evidence="1">
    <location>
        <begin position="109"/>
        <end position="141"/>
    </location>
</feature>
<evidence type="ECO:0000313" key="4">
    <source>
        <dbReference type="Proteomes" id="UP001174909"/>
    </source>
</evidence>
<reference evidence="3" key="1">
    <citation type="submission" date="2023-03" db="EMBL/GenBank/DDBJ databases">
        <authorList>
            <person name="Steffen K."/>
            <person name="Cardenas P."/>
        </authorList>
    </citation>
    <scope>NUCLEOTIDE SEQUENCE</scope>
</reference>
<feature type="compositionally biased region" description="Basic residues" evidence="2">
    <location>
        <begin position="206"/>
        <end position="215"/>
    </location>
</feature>
<feature type="non-terminal residue" evidence="3">
    <location>
        <position position="1"/>
    </location>
</feature>
<feature type="region of interest" description="Disordered" evidence="2">
    <location>
        <begin position="55"/>
        <end position="88"/>
    </location>
</feature>